<evidence type="ECO:0000313" key="3">
    <source>
        <dbReference type="Proteomes" id="UP000324897"/>
    </source>
</evidence>
<sequence>MAPNAKASSSSCLSFLKDALLLPTQNPKLFLPVFVLVAIPTFIVNVTNVFAIQPFKANILDLVNKIKTMDPSTAEYAKLMEEIMKEAKELIIIAIAFVVASAVLSFAKQIVAFFAASTTYSGDRYSLPELVSKVIMKGHRLKGPLVTIAMVSALEFGSVFLQALLLQLVIRRSGLVAMAVVSVFLTVAFVYLNVVFMVAVAASVADAEKRGASALREAWRLMTRARRMEGCVLVLAIEALSMATSPLYVVALGYAKKSVAAGLAVLSAYALLSGAVQLFCFAAAIVYYCHAVDSKETIIASDDYVKIPTGEPKA</sequence>
<dbReference type="PANTHER" id="PTHR34483:SF7">
    <property type="entry name" value="TRANSMEMBRANE PROTEIN"/>
    <property type="match status" value="1"/>
</dbReference>
<accession>A0A5J9THM0</accession>
<dbReference type="Proteomes" id="UP000324897">
    <property type="component" value="Chromosome 3"/>
</dbReference>
<reference evidence="2 3" key="1">
    <citation type="journal article" date="2019" name="Sci. Rep.">
        <title>A high-quality genome of Eragrostis curvula grass provides insights into Poaceae evolution and supports new strategies to enhance forage quality.</title>
        <authorList>
            <person name="Carballo J."/>
            <person name="Santos B.A.C.M."/>
            <person name="Zappacosta D."/>
            <person name="Garbus I."/>
            <person name="Selva J.P."/>
            <person name="Gallo C.A."/>
            <person name="Diaz A."/>
            <person name="Albertini E."/>
            <person name="Caccamo M."/>
            <person name="Echenique V."/>
        </authorList>
    </citation>
    <scope>NUCLEOTIDE SEQUENCE [LARGE SCALE GENOMIC DNA]</scope>
    <source>
        <strain evidence="3">cv. Victoria</strain>
        <tissue evidence="2">Leaf</tissue>
    </source>
</reference>
<organism evidence="2 3">
    <name type="scientific">Eragrostis curvula</name>
    <name type="common">weeping love grass</name>
    <dbReference type="NCBI Taxonomy" id="38414"/>
    <lineage>
        <taxon>Eukaryota</taxon>
        <taxon>Viridiplantae</taxon>
        <taxon>Streptophyta</taxon>
        <taxon>Embryophyta</taxon>
        <taxon>Tracheophyta</taxon>
        <taxon>Spermatophyta</taxon>
        <taxon>Magnoliopsida</taxon>
        <taxon>Liliopsida</taxon>
        <taxon>Poales</taxon>
        <taxon>Poaceae</taxon>
        <taxon>PACMAD clade</taxon>
        <taxon>Chloridoideae</taxon>
        <taxon>Eragrostideae</taxon>
        <taxon>Eragrostidinae</taxon>
        <taxon>Eragrostis</taxon>
    </lineage>
</organism>
<name>A0A5J9THM0_9POAL</name>
<comment type="caution">
    <text evidence="2">The sequence shown here is derived from an EMBL/GenBank/DDBJ whole genome shotgun (WGS) entry which is preliminary data.</text>
</comment>
<feature type="transmembrane region" description="Helical" evidence="1">
    <location>
        <begin position="230"/>
        <end position="254"/>
    </location>
</feature>
<feature type="non-terminal residue" evidence="2">
    <location>
        <position position="1"/>
    </location>
</feature>
<protein>
    <submittedName>
        <fullName evidence="2">Uncharacterized protein</fullName>
    </submittedName>
</protein>
<evidence type="ECO:0000256" key="1">
    <source>
        <dbReference type="SAM" id="Phobius"/>
    </source>
</evidence>
<proteinExistence type="predicted"/>
<keyword evidence="1" id="KW-0812">Transmembrane</keyword>
<dbReference type="Gramene" id="TVU10870">
    <property type="protein sequence ID" value="TVU10870"/>
    <property type="gene ID" value="EJB05_44423"/>
</dbReference>
<feature type="transmembrane region" description="Helical" evidence="1">
    <location>
        <begin position="266"/>
        <end position="289"/>
    </location>
</feature>
<evidence type="ECO:0000313" key="2">
    <source>
        <dbReference type="EMBL" id="TVU10870.1"/>
    </source>
</evidence>
<gene>
    <name evidence="2" type="ORF">EJB05_44423</name>
</gene>
<keyword evidence="1" id="KW-1133">Transmembrane helix</keyword>
<dbReference type="AlphaFoldDB" id="A0A5J9THM0"/>
<dbReference type="EMBL" id="RWGY01000039">
    <property type="protein sequence ID" value="TVU10870.1"/>
    <property type="molecule type" value="Genomic_DNA"/>
</dbReference>
<dbReference type="PANTHER" id="PTHR34483">
    <property type="entry name" value="OS09G0129800 PROTEIN"/>
    <property type="match status" value="1"/>
</dbReference>
<feature type="transmembrane region" description="Helical" evidence="1">
    <location>
        <begin position="29"/>
        <end position="52"/>
    </location>
</feature>
<keyword evidence="1" id="KW-0472">Membrane</keyword>
<feature type="transmembrane region" description="Helical" evidence="1">
    <location>
        <begin position="176"/>
        <end position="200"/>
    </location>
</feature>
<feature type="transmembrane region" description="Helical" evidence="1">
    <location>
        <begin position="145"/>
        <end position="170"/>
    </location>
</feature>
<dbReference type="OrthoDB" id="644125at2759"/>
<feature type="transmembrane region" description="Helical" evidence="1">
    <location>
        <begin position="90"/>
        <end position="116"/>
    </location>
</feature>
<keyword evidence="3" id="KW-1185">Reference proteome</keyword>